<proteinExistence type="predicted"/>
<dbReference type="VEuPathDB" id="VectorBase:GPPI012082"/>
<accession>A0A1B0AXK6</accession>
<dbReference type="GO" id="GO:0004252">
    <property type="term" value="F:serine-type endopeptidase activity"/>
    <property type="evidence" value="ECO:0007669"/>
    <property type="project" value="InterPro"/>
</dbReference>
<dbReference type="Pfam" id="PF00089">
    <property type="entry name" value="Trypsin"/>
    <property type="match status" value="1"/>
</dbReference>
<dbReference type="Gene3D" id="2.40.10.120">
    <property type="match status" value="1"/>
</dbReference>
<keyword evidence="3" id="KW-1185">Reference proteome</keyword>
<dbReference type="GO" id="GO:0006508">
    <property type="term" value="P:proteolysis"/>
    <property type="evidence" value="ECO:0007669"/>
    <property type="project" value="InterPro"/>
</dbReference>
<dbReference type="EnsemblMetazoa" id="GPPI012082-RA">
    <property type="protein sequence ID" value="GPPI012082-PA"/>
    <property type="gene ID" value="GPPI012082"/>
</dbReference>
<evidence type="ECO:0000259" key="1">
    <source>
        <dbReference type="Pfam" id="PF00089"/>
    </source>
</evidence>
<evidence type="ECO:0000313" key="2">
    <source>
        <dbReference type="EnsemblMetazoa" id="GPPI012082-PA"/>
    </source>
</evidence>
<sequence>MSYVSTQPRQNANTSCASSHINVAIEYAVPHSLYSLKAKNQLHDIALIRLAEVIHFTDFIKPICLPLNKQERIIDFKSLIMEEAGCNLNFIKIKVPVQDVAALKYHRMYMKRNIRLIRPYYTLAGLLSFYPRSSNNIKVYTKIQQYIGLILETIEEQMHLPISRLTPFLPSHI</sequence>
<dbReference type="STRING" id="67801.A0A1B0AXK6"/>
<feature type="domain" description="Peptidase S1" evidence="1">
    <location>
        <begin position="20"/>
        <end position="68"/>
    </location>
</feature>
<organism evidence="2 3">
    <name type="scientific">Glossina palpalis gambiensis</name>
    <dbReference type="NCBI Taxonomy" id="67801"/>
    <lineage>
        <taxon>Eukaryota</taxon>
        <taxon>Metazoa</taxon>
        <taxon>Ecdysozoa</taxon>
        <taxon>Arthropoda</taxon>
        <taxon>Hexapoda</taxon>
        <taxon>Insecta</taxon>
        <taxon>Pterygota</taxon>
        <taxon>Neoptera</taxon>
        <taxon>Endopterygota</taxon>
        <taxon>Diptera</taxon>
        <taxon>Brachycera</taxon>
        <taxon>Muscomorpha</taxon>
        <taxon>Hippoboscoidea</taxon>
        <taxon>Glossinidae</taxon>
        <taxon>Glossina</taxon>
    </lineage>
</organism>
<name>A0A1B0AXK6_9MUSC</name>
<protein>
    <recommendedName>
        <fullName evidence="1">Peptidase S1 domain-containing protein</fullName>
    </recommendedName>
</protein>
<dbReference type="SUPFAM" id="SSF50494">
    <property type="entry name" value="Trypsin-like serine proteases"/>
    <property type="match status" value="1"/>
</dbReference>
<dbReference type="AlphaFoldDB" id="A0A1B0AXK6"/>
<dbReference type="InterPro" id="IPR009003">
    <property type="entry name" value="Peptidase_S1_PA"/>
</dbReference>
<dbReference type="EMBL" id="JXJN01005292">
    <property type="status" value="NOT_ANNOTATED_CDS"/>
    <property type="molecule type" value="Genomic_DNA"/>
</dbReference>
<dbReference type="Proteomes" id="UP000092460">
    <property type="component" value="Unassembled WGS sequence"/>
</dbReference>
<dbReference type="InterPro" id="IPR001254">
    <property type="entry name" value="Trypsin_dom"/>
</dbReference>
<reference evidence="2" key="2">
    <citation type="submission" date="2020-05" db="UniProtKB">
        <authorList>
            <consortium name="EnsemblMetazoa"/>
        </authorList>
    </citation>
    <scope>IDENTIFICATION</scope>
    <source>
        <strain evidence="2">IAEA</strain>
    </source>
</reference>
<reference evidence="3" key="1">
    <citation type="submission" date="2015-01" db="EMBL/GenBank/DDBJ databases">
        <authorList>
            <person name="Aksoy S."/>
            <person name="Warren W."/>
            <person name="Wilson R.K."/>
        </authorList>
    </citation>
    <scope>NUCLEOTIDE SEQUENCE [LARGE SCALE GENOMIC DNA]</scope>
    <source>
        <strain evidence="3">IAEA</strain>
    </source>
</reference>
<evidence type="ECO:0000313" key="3">
    <source>
        <dbReference type="Proteomes" id="UP000092460"/>
    </source>
</evidence>